<proteinExistence type="predicted"/>
<dbReference type="EMBL" id="LAZR01062011">
    <property type="protein sequence ID" value="KKK62400.1"/>
    <property type="molecule type" value="Genomic_DNA"/>
</dbReference>
<evidence type="ECO:0000313" key="1">
    <source>
        <dbReference type="EMBL" id="KKK62400.1"/>
    </source>
</evidence>
<name>A0A0F8XMN0_9ZZZZ</name>
<protein>
    <submittedName>
        <fullName evidence="1">Uncharacterized protein</fullName>
    </submittedName>
</protein>
<accession>A0A0F8XMN0</accession>
<feature type="non-terminal residue" evidence="1">
    <location>
        <position position="26"/>
    </location>
</feature>
<sequence>MTSCYLAFPEPLGRPTFGALGSTGGA</sequence>
<organism evidence="1">
    <name type="scientific">marine sediment metagenome</name>
    <dbReference type="NCBI Taxonomy" id="412755"/>
    <lineage>
        <taxon>unclassified sequences</taxon>
        <taxon>metagenomes</taxon>
        <taxon>ecological metagenomes</taxon>
    </lineage>
</organism>
<dbReference type="AlphaFoldDB" id="A0A0F8XMN0"/>
<reference evidence="1" key="1">
    <citation type="journal article" date="2015" name="Nature">
        <title>Complex archaea that bridge the gap between prokaryotes and eukaryotes.</title>
        <authorList>
            <person name="Spang A."/>
            <person name="Saw J.H."/>
            <person name="Jorgensen S.L."/>
            <person name="Zaremba-Niedzwiedzka K."/>
            <person name="Martijn J."/>
            <person name="Lind A.E."/>
            <person name="van Eijk R."/>
            <person name="Schleper C."/>
            <person name="Guy L."/>
            <person name="Ettema T.J."/>
        </authorList>
    </citation>
    <scope>NUCLEOTIDE SEQUENCE</scope>
</reference>
<gene>
    <name evidence="1" type="ORF">LCGC14_3004730</name>
</gene>
<comment type="caution">
    <text evidence="1">The sequence shown here is derived from an EMBL/GenBank/DDBJ whole genome shotgun (WGS) entry which is preliminary data.</text>
</comment>